<dbReference type="InterPro" id="IPR002156">
    <property type="entry name" value="RNaseH_domain"/>
</dbReference>
<dbReference type="InterPro" id="IPR012337">
    <property type="entry name" value="RNaseH-like_sf"/>
</dbReference>
<dbReference type="GO" id="GO:0003676">
    <property type="term" value="F:nucleic acid binding"/>
    <property type="evidence" value="ECO:0007669"/>
    <property type="project" value="InterPro"/>
</dbReference>
<dbReference type="AlphaFoldDB" id="A0A3N4LLZ8"/>
<feature type="domain" description="RNase H type-1" evidence="1">
    <location>
        <begin position="14"/>
        <end position="90"/>
    </location>
</feature>
<dbReference type="Pfam" id="PF00075">
    <property type="entry name" value="RNase_H"/>
    <property type="match status" value="1"/>
</dbReference>
<gene>
    <name evidence="2" type="ORF">L211DRAFT_673672</name>
</gene>
<organism evidence="2 3">
    <name type="scientific">Terfezia boudieri ATCC MYA-4762</name>
    <dbReference type="NCBI Taxonomy" id="1051890"/>
    <lineage>
        <taxon>Eukaryota</taxon>
        <taxon>Fungi</taxon>
        <taxon>Dikarya</taxon>
        <taxon>Ascomycota</taxon>
        <taxon>Pezizomycotina</taxon>
        <taxon>Pezizomycetes</taxon>
        <taxon>Pezizales</taxon>
        <taxon>Pezizaceae</taxon>
        <taxon>Terfezia</taxon>
    </lineage>
</organism>
<accession>A0A3N4LLZ8</accession>
<evidence type="ECO:0000259" key="1">
    <source>
        <dbReference type="Pfam" id="PF00075"/>
    </source>
</evidence>
<name>A0A3N4LLZ8_9PEZI</name>
<dbReference type="Gene3D" id="3.30.420.10">
    <property type="entry name" value="Ribonuclease H-like superfamily/Ribonuclease H"/>
    <property type="match status" value="1"/>
</dbReference>
<dbReference type="InterPro" id="IPR036397">
    <property type="entry name" value="RNaseH_sf"/>
</dbReference>
<dbReference type="OrthoDB" id="4307211at2759"/>
<dbReference type="EMBL" id="ML121603">
    <property type="protein sequence ID" value="RPB18945.1"/>
    <property type="molecule type" value="Genomic_DNA"/>
</dbReference>
<dbReference type="SUPFAM" id="SSF53098">
    <property type="entry name" value="Ribonuclease H-like"/>
    <property type="match status" value="1"/>
</dbReference>
<sequence length="241" mass="27081">MSVPLGRGLVAGDAEMEAVALAVERAGGKILVLTDSMDTVTRLTSNVRGSRPEKERWVRAQGENPQIMWIPGHVGIDRNERADEAAKKRAMAAEHPIKRTITVAAARAMDSELWSSAKSEEEWGRGRLREWPLRLVRTLIRIRQAMGACPLCEGGMEASERKDNRTHHIMCECNSLEEARRRSGLFNPAARGESRGHVGWNVWLGKDDISRTENSVKEVSRAWKAVGRWPMEGTMEPHEYF</sequence>
<evidence type="ECO:0000313" key="3">
    <source>
        <dbReference type="Proteomes" id="UP000267821"/>
    </source>
</evidence>
<dbReference type="InParanoid" id="A0A3N4LLZ8"/>
<proteinExistence type="predicted"/>
<keyword evidence="3" id="KW-1185">Reference proteome</keyword>
<dbReference type="GO" id="GO:0004523">
    <property type="term" value="F:RNA-DNA hybrid ribonuclease activity"/>
    <property type="evidence" value="ECO:0007669"/>
    <property type="project" value="InterPro"/>
</dbReference>
<reference evidence="2 3" key="1">
    <citation type="journal article" date="2018" name="Nat. Ecol. Evol.">
        <title>Pezizomycetes genomes reveal the molecular basis of ectomycorrhizal truffle lifestyle.</title>
        <authorList>
            <person name="Murat C."/>
            <person name="Payen T."/>
            <person name="Noel B."/>
            <person name="Kuo A."/>
            <person name="Morin E."/>
            <person name="Chen J."/>
            <person name="Kohler A."/>
            <person name="Krizsan K."/>
            <person name="Balestrini R."/>
            <person name="Da Silva C."/>
            <person name="Montanini B."/>
            <person name="Hainaut M."/>
            <person name="Levati E."/>
            <person name="Barry K.W."/>
            <person name="Belfiori B."/>
            <person name="Cichocki N."/>
            <person name="Clum A."/>
            <person name="Dockter R.B."/>
            <person name="Fauchery L."/>
            <person name="Guy J."/>
            <person name="Iotti M."/>
            <person name="Le Tacon F."/>
            <person name="Lindquist E.A."/>
            <person name="Lipzen A."/>
            <person name="Malagnac F."/>
            <person name="Mello A."/>
            <person name="Molinier V."/>
            <person name="Miyauchi S."/>
            <person name="Poulain J."/>
            <person name="Riccioni C."/>
            <person name="Rubini A."/>
            <person name="Sitrit Y."/>
            <person name="Splivallo R."/>
            <person name="Traeger S."/>
            <person name="Wang M."/>
            <person name="Zifcakova L."/>
            <person name="Wipf D."/>
            <person name="Zambonelli A."/>
            <person name="Paolocci F."/>
            <person name="Nowrousian M."/>
            <person name="Ottonello S."/>
            <person name="Baldrian P."/>
            <person name="Spatafora J.W."/>
            <person name="Henrissat B."/>
            <person name="Nagy L.G."/>
            <person name="Aury J.M."/>
            <person name="Wincker P."/>
            <person name="Grigoriev I.V."/>
            <person name="Bonfante P."/>
            <person name="Martin F.M."/>
        </authorList>
    </citation>
    <scope>NUCLEOTIDE SEQUENCE [LARGE SCALE GENOMIC DNA]</scope>
    <source>
        <strain evidence="2 3">ATCC MYA-4762</strain>
    </source>
</reference>
<evidence type="ECO:0000313" key="2">
    <source>
        <dbReference type="EMBL" id="RPB18945.1"/>
    </source>
</evidence>
<dbReference type="Proteomes" id="UP000267821">
    <property type="component" value="Unassembled WGS sequence"/>
</dbReference>
<protein>
    <recommendedName>
        <fullName evidence="1">RNase H type-1 domain-containing protein</fullName>
    </recommendedName>
</protein>